<dbReference type="EMBL" id="BARV01021575">
    <property type="protein sequence ID" value="GAI25213.1"/>
    <property type="molecule type" value="Genomic_DNA"/>
</dbReference>
<accession>X1M1I1</accession>
<gene>
    <name evidence="2" type="ORF">S06H3_35718</name>
</gene>
<feature type="non-terminal residue" evidence="2">
    <location>
        <position position="1"/>
    </location>
</feature>
<name>X1M1I1_9ZZZZ</name>
<evidence type="ECO:0000256" key="1">
    <source>
        <dbReference type="SAM" id="MobiDB-lite"/>
    </source>
</evidence>
<proteinExistence type="predicted"/>
<dbReference type="AlphaFoldDB" id="X1M1I1"/>
<evidence type="ECO:0000313" key="2">
    <source>
        <dbReference type="EMBL" id="GAI25213.1"/>
    </source>
</evidence>
<protein>
    <submittedName>
        <fullName evidence="2">Uncharacterized protein</fullName>
    </submittedName>
</protein>
<organism evidence="2">
    <name type="scientific">marine sediment metagenome</name>
    <dbReference type="NCBI Taxonomy" id="412755"/>
    <lineage>
        <taxon>unclassified sequences</taxon>
        <taxon>metagenomes</taxon>
        <taxon>ecological metagenomes</taxon>
    </lineage>
</organism>
<reference evidence="2" key="1">
    <citation type="journal article" date="2014" name="Front. Microbiol.">
        <title>High frequency of phylogenetically diverse reductive dehalogenase-homologous genes in deep subseafloor sedimentary metagenomes.</title>
        <authorList>
            <person name="Kawai M."/>
            <person name="Futagami T."/>
            <person name="Toyoda A."/>
            <person name="Takaki Y."/>
            <person name="Nishi S."/>
            <person name="Hori S."/>
            <person name="Arai W."/>
            <person name="Tsubouchi T."/>
            <person name="Morono Y."/>
            <person name="Uchiyama I."/>
            <person name="Ito T."/>
            <person name="Fujiyama A."/>
            <person name="Inagaki F."/>
            <person name="Takami H."/>
        </authorList>
    </citation>
    <scope>NUCLEOTIDE SEQUENCE</scope>
    <source>
        <strain evidence="2">Expedition CK06-06</strain>
    </source>
</reference>
<sequence>EEKMKFKMPAVFTLLSLAMLLIAVTAFAGGSRMYPDGTYGPDSGIKSQKGKRGRP</sequence>
<comment type="caution">
    <text evidence="2">The sequence shown here is derived from an EMBL/GenBank/DDBJ whole genome shotgun (WGS) entry which is preliminary data.</text>
</comment>
<feature type="region of interest" description="Disordered" evidence="1">
    <location>
        <begin position="30"/>
        <end position="55"/>
    </location>
</feature>